<protein>
    <submittedName>
        <fullName evidence="2">Permease</fullName>
    </submittedName>
</protein>
<sequence length="469" mass="50656">MPKSEHIPEARSPHWKAGPFAVRLPFVHYRFEWQDYTQGLLMCAVDLAAIPLLQELLGMPFEAALAIVALNGLLYLLHHLLGDPVVPGWITPAIPLLMLYIQAFPEDQRVHALIAFQLLLGVFSIVLGVTGLAQQIVRYIPNALRAGIVVGAGFAAVQSIFAEGGRFELYPWSISVAVGLAFLLLYSKQFQRLQTKNRVAAFVGNLGILPCILAAVIVAPLAGEAEWPTIEGGFSSPDFATMFSEYTVFGVGLPPLMMFITAIPTVLAAYIVVFGDILQAKVVLKEASDLRPDEAVVYNPNRAHLIFGGRNALMSIIGPDTTMCGPLWAAMHVTTSERYKKGPKAMPSIFGGAGWFRWGTNTGLWLLPVISFVEPILGVALALTLLIQGFVSIKVGIMEARSRTDLGIAGVTAAVLATNGASWGFFTGILLCLLIYGKRFFAGENDGLIQPDAALPESPSKEEDPLGRS</sequence>
<feature type="transmembrane region" description="Helical" evidence="1">
    <location>
        <begin position="56"/>
        <end position="77"/>
    </location>
</feature>
<feature type="transmembrane region" description="Helical" evidence="1">
    <location>
        <begin position="144"/>
        <end position="163"/>
    </location>
</feature>
<keyword evidence="1" id="KW-0812">Transmembrane</keyword>
<feature type="transmembrane region" description="Helical" evidence="1">
    <location>
        <begin position="84"/>
        <end position="104"/>
    </location>
</feature>
<dbReference type="Proteomes" id="UP000642819">
    <property type="component" value="Unassembled WGS sequence"/>
</dbReference>
<feature type="transmembrane region" description="Helical" evidence="1">
    <location>
        <begin position="110"/>
        <end position="132"/>
    </location>
</feature>
<keyword evidence="1" id="KW-0472">Membrane</keyword>
<evidence type="ECO:0000256" key="1">
    <source>
        <dbReference type="SAM" id="Phobius"/>
    </source>
</evidence>
<accession>A0ABQ3GLH3</accession>
<proteinExistence type="predicted"/>
<name>A0ABQ3GLH3_9MICC</name>
<feature type="transmembrane region" description="Helical" evidence="1">
    <location>
        <begin position="407"/>
        <end position="436"/>
    </location>
</feature>
<evidence type="ECO:0000313" key="3">
    <source>
        <dbReference type="Proteomes" id="UP000642819"/>
    </source>
</evidence>
<organism evidence="2 3">
    <name type="scientific">Zhihengliuella salsuginis</name>
    <dbReference type="NCBI Taxonomy" id="578222"/>
    <lineage>
        <taxon>Bacteria</taxon>
        <taxon>Bacillati</taxon>
        <taxon>Actinomycetota</taxon>
        <taxon>Actinomycetes</taxon>
        <taxon>Micrococcales</taxon>
        <taxon>Micrococcaceae</taxon>
        <taxon>Zhihengliuella</taxon>
    </lineage>
</organism>
<comment type="caution">
    <text evidence="2">The sequence shown here is derived from an EMBL/GenBank/DDBJ whole genome shotgun (WGS) entry which is preliminary data.</text>
</comment>
<dbReference type="RefSeq" id="WP_229791136.1">
    <property type="nucleotide sequence ID" value="NZ_BMXK01000011.1"/>
</dbReference>
<dbReference type="EMBL" id="BMXK01000011">
    <property type="protein sequence ID" value="GHD10803.1"/>
    <property type="molecule type" value="Genomic_DNA"/>
</dbReference>
<feature type="transmembrane region" description="Helical" evidence="1">
    <location>
        <begin position="256"/>
        <end position="278"/>
    </location>
</feature>
<evidence type="ECO:0000313" key="2">
    <source>
        <dbReference type="EMBL" id="GHD10803.1"/>
    </source>
</evidence>
<feature type="transmembrane region" description="Helical" evidence="1">
    <location>
        <begin position="364"/>
        <end position="387"/>
    </location>
</feature>
<reference evidence="3" key="1">
    <citation type="journal article" date="2019" name="Int. J. Syst. Evol. Microbiol.">
        <title>The Global Catalogue of Microorganisms (GCM) 10K type strain sequencing project: providing services to taxonomists for standard genome sequencing and annotation.</title>
        <authorList>
            <consortium name="The Broad Institute Genomics Platform"/>
            <consortium name="The Broad Institute Genome Sequencing Center for Infectious Disease"/>
            <person name="Wu L."/>
            <person name="Ma J."/>
        </authorList>
    </citation>
    <scope>NUCLEOTIDE SEQUENCE [LARGE SCALE GENOMIC DNA]</scope>
    <source>
        <strain evidence="3">KCTC 19466</strain>
    </source>
</reference>
<keyword evidence="3" id="KW-1185">Reference proteome</keyword>
<keyword evidence="1" id="KW-1133">Transmembrane helix</keyword>
<feature type="transmembrane region" description="Helical" evidence="1">
    <location>
        <begin position="199"/>
        <end position="222"/>
    </location>
</feature>
<feature type="transmembrane region" description="Helical" evidence="1">
    <location>
        <begin position="169"/>
        <end position="187"/>
    </location>
</feature>
<gene>
    <name evidence="2" type="ORF">GCM10008096_24680</name>
</gene>